<evidence type="ECO:0000259" key="4">
    <source>
        <dbReference type="PROSITE" id="PS50968"/>
    </source>
</evidence>
<dbReference type="InterPro" id="IPR002930">
    <property type="entry name" value="GCV_H"/>
</dbReference>
<dbReference type="Proteomes" id="UP000789405">
    <property type="component" value="Unassembled WGS sequence"/>
</dbReference>
<dbReference type="AlphaFoldDB" id="A0A9N9G113"/>
<dbReference type="InterPro" id="IPR033753">
    <property type="entry name" value="GCV_H/Fam206"/>
</dbReference>
<feature type="domain" description="Lipoyl-binding" evidence="4">
    <location>
        <begin position="1"/>
        <end position="80"/>
    </location>
</feature>
<evidence type="ECO:0000313" key="6">
    <source>
        <dbReference type="Proteomes" id="UP000789405"/>
    </source>
</evidence>
<proteinExistence type="inferred from homology"/>
<accession>A0A9N9G113</accession>
<dbReference type="CDD" id="cd06848">
    <property type="entry name" value="GCS_H"/>
    <property type="match status" value="1"/>
</dbReference>
<evidence type="ECO:0000256" key="3">
    <source>
        <dbReference type="ARBA" id="ARBA00022946"/>
    </source>
</evidence>
<dbReference type="Pfam" id="PF01597">
    <property type="entry name" value="GCV_H"/>
    <property type="match status" value="1"/>
</dbReference>
<sequence length="91" mass="9886">TIGVTNHAQKSLGDIVYVKVPEIGTVIKQSEHCGAVESVKAASDIYTPVSGEIVEVNENIVELPGLINKSPEADGLEEWAQTQIRKNRFEP</sequence>
<keyword evidence="3" id="KW-0809">Transit peptide</keyword>
<dbReference type="SUPFAM" id="SSF51230">
    <property type="entry name" value="Single hybrid motif"/>
    <property type="match status" value="1"/>
</dbReference>
<dbReference type="GO" id="GO:0009249">
    <property type="term" value="P:protein lipoylation"/>
    <property type="evidence" value="ECO:0007669"/>
    <property type="project" value="TreeGrafter"/>
</dbReference>
<feature type="non-terminal residue" evidence="5">
    <location>
        <position position="1"/>
    </location>
</feature>
<dbReference type="OrthoDB" id="10264154at2759"/>
<dbReference type="InterPro" id="IPR003016">
    <property type="entry name" value="2-oxoA_DH_lipoyl-BS"/>
</dbReference>
<keyword evidence="2" id="KW-0450">Lipoyl</keyword>
<dbReference type="Gene3D" id="2.40.50.100">
    <property type="match status" value="1"/>
</dbReference>
<comment type="caution">
    <text evidence="5">The sequence shown here is derived from an EMBL/GenBank/DDBJ whole genome shotgun (WGS) entry which is preliminary data.</text>
</comment>
<dbReference type="EMBL" id="CAJVPY010002721">
    <property type="protein sequence ID" value="CAG8569983.1"/>
    <property type="molecule type" value="Genomic_DNA"/>
</dbReference>
<protein>
    <submittedName>
        <fullName evidence="5">21057_t:CDS:1</fullName>
    </submittedName>
</protein>
<reference evidence="5" key="1">
    <citation type="submission" date="2021-06" db="EMBL/GenBank/DDBJ databases">
        <authorList>
            <person name="Kallberg Y."/>
            <person name="Tangrot J."/>
            <person name="Rosling A."/>
        </authorList>
    </citation>
    <scope>NUCLEOTIDE SEQUENCE</scope>
    <source>
        <strain evidence="5">MA453B</strain>
    </source>
</reference>
<dbReference type="PROSITE" id="PS00189">
    <property type="entry name" value="LIPOYL"/>
    <property type="match status" value="1"/>
</dbReference>
<dbReference type="PANTHER" id="PTHR11715">
    <property type="entry name" value="GLYCINE CLEAVAGE SYSTEM H PROTEIN"/>
    <property type="match status" value="1"/>
</dbReference>
<dbReference type="PROSITE" id="PS50968">
    <property type="entry name" value="BIOTINYL_LIPOYL"/>
    <property type="match status" value="1"/>
</dbReference>
<dbReference type="InterPro" id="IPR000089">
    <property type="entry name" value="Biotin_lipoyl"/>
</dbReference>
<dbReference type="InterPro" id="IPR011053">
    <property type="entry name" value="Single_hybrid_motif"/>
</dbReference>
<gene>
    <name evidence="5" type="ORF">DERYTH_LOCUS6158</name>
</gene>
<evidence type="ECO:0000256" key="1">
    <source>
        <dbReference type="ARBA" id="ARBA00009249"/>
    </source>
</evidence>
<dbReference type="GO" id="GO:0019464">
    <property type="term" value="P:glycine decarboxylation via glycine cleavage system"/>
    <property type="evidence" value="ECO:0007669"/>
    <property type="project" value="InterPro"/>
</dbReference>
<evidence type="ECO:0000313" key="5">
    <source>
        <dbReference type="EMBL" id="CAG8569983.1"/>
    </source>
</evidence>
<dbReference type="PANTHER" id="PTHR11715:SF3">
    <property type="entry name" value="GLYCINE CLEAVAGE SYSTEM H PROTEIN-RELATED"/>
    <property type="match status" value="1"/>
</dbReference>
<comment type="similarity">
    <text evidence="1">Belongs to the GcvH family.</text>
</comment>
<dbReference type="GO" id="GO:0005739">
    <property type="term" value="C:mitochondrion"/>
    <property type="evidence" value="ECO:0007669"/>
    <property type="project" value="TreeGrafter"/>
</dbReference>
<evidence type="ECO:0000256" key="2">
    <source>
        <dbReference type="ARBA" id="ARBA00022823"/>
    </source>
</evidence>
<dbReference type="GO" id="GO:0005960">
    <property type="term" value="C:glycine cleavage complex"/>
    <property type="evidence" value="ECO:0007669"/>
    <property type="project" value="InterPro"/>
</dbReference>
<organism evidence="5 6">
    <name type="scientific">Dentiscutata erythropus</name>
    <dbReference type="NCBI Taxonomy" id="1348616"/>
    <lineage>
        <taxon>Eukaryota</taxon>
        <taxon>Fungi</taxon>
        <taxon>Fungi incertae sedis</taxon>
        <taxon>Mucoromycota</taxon>
        <taxon>Glomeromycotina</taxon>
        <taxon>Glomeromycetes</taxon>
        <taxon>Diversisporales</taxon>
        <taxon>Gigasporaceae</taxon>
        <taxon>Dentiscutata</taxon>
    </lineage>
</organism>
<keyword evidence="6" id="KW-1185">Reference proteome</keyword>
<name>A0A9N9G113_9GLOM</name>